<feature type="region of interest" description="Disordered" evidence="1">
    <location>
        <begin position="1"/>
        <end position="76"/>
    </location>
</feature>
<dbReference type="Proteomes" id="UP000828390">
    <property type="component" value="Unassembled WGS sequence"/>
</dbReference>
<evidence type="ECO:0000313" key="2">
    <source>
        <dbReference type="EMBL" id="KAH3787268.1"/>
    </source>
</evidence>
<keyword evidence="3" id="KW-1185">Reference proteome</keyword>
<organism evidence="2 3">
    <name type="scientific">Dreissena polymorpha</name>
    <name type="common">Zebra mussel</name>
    <name type="synonym">Mytilus polymorpha</name>
    <dbReference type="NCBI Taxonomy" id="45954"/>
    <lineage>
        <taxon>Eukaryota</taxon>
        <taxon>Metazoa</taxon>
        <taxon>Spiralia</taxon>
        <taxon>Lophotrochozoa</taxon>
        <taxon>Mollusca</taxon>
        <taxon>Bivalvia</taxon>
        <taxon>Autobranchia</taxon>
        <taxon>Heteroconchia</taxon>
        <taxon>Euheterodonta</taxon>
        <taxon>Imparidentia</taxon>
        <taxon>Neoheterodontei</taxon>
        <taxon>Myida</taxon>
        <taxon>Dreissenoidea</taxon>
        <taxon>Dreissenidae</taxon>
        <taxon>Dreissena</taxon>
    </lineage>
</organism>
<evidence type="ECO:0000256" key="1">
    <source>
        <dbReference type="SAM" id="MobiDB-lite"/>
    </source>
</evidence>
<reference evidence="2" key="2">
    <citation type="submission" date="2020-11" db="EMBL/GenBank/DDBJ databases">
        <authorList>
            <person name="McCartney M.A."/>
            <person name="Auch B."/>
            <person name="Kono T."/>
            <person name="Mallez S."/>
            <person name="Becker A."/>
            <person name="Gohl D.M."/>
            <person name="Silverstein K.A.T."/>
            <person name="Koren S."/>
            <person name="Bechman K.B."/>
            <person name="Herman A."/>
            <person name="Abrahante J.E."/>
            <person name="Garbe J."/>
        </authorList>
    </citation>
    <scope>NUCLEOTIDE SEQUENCE</scope>
    <source>
        <strain evidence="2">Duluth1</strain>
        <tissue evidence="2">Whole animal</tissue>
    </source>
</reference>
<reference evidence="2" key="1">
    <citation type="journal article" date="2019" name="bioRxiv">
        <title>The Genome of the Zebra Mussel, Dreissena polymorpha: A Resource for Invasive Species Research.</title>
        <authorList>
            <person name="McCartney M.A."/>
            <person name="Auch B."/>
            <person name="Kono T."/>
            <person name="Mallez S."/>
            <person name="Zhang Y."/>
            <person name="Obille A."/>
            <person name="Becker A."/>
            <person name="Abrahante J.E."/>
            <person name="Garbe J."/>
            <person name="Badalamenti J.P."/>
            <person name="Herman A."/>
            <person name="Mangelson H."/>
            <person name="Liachko I."/>
            <person name="Sullivan S."/>
            <person name="Sone E.D."/>
            <person name="Koren S."/>
            <person name="Silverstein K.A.T."/>
            <person name="Beckman K.B."/>
            <person name="Gohl D.M."/>
        </authorList>
    </citation>
    <scope>NUCLEOTIDE SEQUENCE</scope>
    <source>
        <strain evidence="2">Duluth1</strain>
        <tissue evidence="2">Whole animal</tissue>
    </source>
</reference>
<comment type="caution">
    <text evidence="2">The sequence shown here is derived from an EMBL/GenBank/DDBJ whole genome shotgun (WGS) entry which is preliminary data.</text>
</comment>
<evidence type="ECO:0000313" key="3">
    <source>
        <dbReference type="Proteomes" id="UP000828390"/>
    </source>
</evidence>
<gene>
    <name evidence="2" type="ORF">DPMN_165389</name>
</gene>
<name>A0A9D4EWS2_DREPO</name>
<feature type="compositionally biased region" description="Basic and acidic residues" evidence="1">
    <location>
        <begin position="43"/>
        <end position="55"/>
    </location>
</feature>
<proteinExistence type="predicted"/>
<accession>A0A9D4EWS2</accession>
<dbReference type="EMBL" id="JAIWYP010000008">
    <property type="protein sequence ID" value="KAH3787268.1"/>
    <property type="molecule type" value="Genomic_DNA"/>
</dbReference>
<sequence>MSLCTNEHGGREITIGLPDILTGNESIQSTRNETRPRTTPNVRNEHDALSPHEADDNVVIEEGHSPSTPRVSWFRK</sequence>
<dbReference type="AlphaFoldDB" id="A0A9D4EWS2"/>
<protein>
    <submittedName>
        <fullName evidence="2">Uncharacterized protein</fullName>
    </submittedName>
</protein>